<accession>A0ABW5WUP4</accession>
<keyword evidence="6 7" id="KW-0472">Membrane</keyword>
<comment type="caution">
    <text evidence="8">The sequence shown here is derived from an EMBL/GenBank/DDBJ whole genome shotgun (WGS) entry which is preliminary data.</text>
</comment>
<evidence type="ECO:0000256" key="2">
    <source>
        <dbReference type="ARBA" id="ARBA00010388"/>
    </source>
</evidence>
<dbReference type="PANTHER" id="PTHR34583">
    <property type="entry name" value="ANTIPORTER SUBUNIT MNHC2-RELATED"/>
    <property type="match status" value="1"/>
</dbReference>
<evidence type="ECO:0000313" key="8">
    <source>
        <dbReference type="EMBL" id="MFD2830130.1"/>
    </source>
</evidence>
<organism evidence="8 9">
    <name type="scientific">Corticicoccus populi</name>
    <dbReference type="NCBI Taxonomy" id="1812821"/>
    <lineage>
        <taxon>Bacteria</taxon>
        <taxon>Bacillati</taxon>
        <taxon>Bacillota</taxon>
        <taxon>Bacilli</taxon>
        <taxon>Bacillales</taxon>
        <taxon>Staphylococcaceae</taxon>
        <taxon>Corticicoccus</taxon>
    </lineage>
</organism>
<dbReference type="InterPro" id="IPR039428">
    <property type="entry name" value="NUOK/Mnh_C1-like"/>
</dbReference>
<comment type="subcellular location">
    <subcellularLocation>
        <location evidence="1">Cell membrane</location>
        <topology evidence="1">Multi-pass membrane protein</topology>
    </subcellularLocation>
</comment>
<comment type="similarity">
    <text evidence="2">Belongs to the CPA3 antiporters (TC 2.A.63) subunit C family.</text>
</comment>
<dbReference type="NCBIfam" id="NF006372">
    <property type="entry name" value="PRK08600.1"/>
    <property type="match status" value="1"/>
</dbReference>
<name>A0ABW5WUP4_9STAP</name>
<feature type="transmembrane region" description="Helical" evidence="7">
    <location>
        <begin position="28"/>
        <end position="49"/>
    </location>
</feature>
<evidence type="ECO:0000256" key="3">
    <source>
        <dbReference type="ARBA" id="ARBA00022475"/>
    </source>
</evidence>
<dbReference type="PANTHER" id="PTHR34583:SF2">
    <property type="entry name" value="ANTIPORTER SUBUNIT MNHC2-RELATED"/>
    <property type="match status" value="1"/>
</dbReference>
<evidence type="ECO:0000256" key="6">
    <source>
        <dbReference type="ARBA" id="ARBA00023136"/>
    </source>
</evidence>
<keyword evidence="5 7" id="KW-1133">Transmembrane helix</keyword>
<keyword evidence="3" id="KW-1003">Cell membrane</keyword>
<proteinExistence type="inferred from homology"/>
<reference evidence="9" key="1">
    <citation type="journal article" date="2019" name="Int. J. Syst. Evol. Microbiol.">
        <title>The Global Catalogue of Microorganisms (GCM) 10K type strain sequencing project: providing services to taxonomists for standard genome sequencing and annotation.</title>
        <authorList>
            <consortium name="The Broad Institute Genomics Platform"/>
            <consortium name="The Broad Institute Genome Sequencing Center for Infectious Disease"/>
            <person name="Wu L."/>
            <person name="Ma J."/>
        </authorList>
    </citation>
    <scope>NUCLEOTIDE SEQUENCE [LARGE SCALE GENOMIC DNA]</scope>
    <source>
        <strain evidence="9">KCTC 33575</strain>
    </source>
</reference>
<dbReference type="RefSeq" id="WP_377772764.1">
    <property type="nucleotide sequence ID" value="NZ_JBHUOQ010000001.1"/>
</dbReference>
<evidence type="ECO:0000256" key="4">
    <source>
        <dbReference type="ARBA" id="ARBA00022692"/>
    </source>
</evidence>
<feature type="transmembrane region" description="Helical" evidence="7">
    <location>
        <begin position="69"/>
        <end position="92"/>
    </location>
</feature>
<keyword evidence="4 7" id="KW-0812">Transmembrane</keyword>
<sequence>MEIIIIILAGILVGASVYLMLSKSVIRIVVGTNILTHAILLMVLSMGQLKRGSIPVLEDGVESYADPLPQAMLLTVIVISFALTAYMLVVAIRTYKELGTDNVEEMKGVPEDD</sequence>
<evidence type="ECO:0000256" key="5">
    <source>
        <dbReference type="ARBA" id="ARBA00022989"/>
    </source>
</evidence>
<dbReference type="EMBL" id="JBHUOQ010000001">
    <property type="protein sequence ID" value="MFD2830130.1"/>
    <property type="molecule type" value="Genomic_DNA"/>
</dbReference>
<gene>
    <name evidence="8" type="ORF">ACFSX4_06565</name>
</gene>
<dbReference type="Gene3D" id="1.10.287.3510">
    <property type="match status" value="1"/>
</dbReference>
<protein>
    <submittedName>
        <fullName evidence="8">Na(+)/H(+) antiporter subunit C</fullName>
    </submittedName>
</protein>
<dbReference type="Pfam" id="PF00420">
    <property type="entry name" value="Oxidored_q2"/>
    <property type="match status" value="1"/>
</dbReference>
<keyword evidence="9" id="KW-1185">Reference proteome</keyword>
<evidence type="ECO:0000313" key="9">
    <source>
        <dbReference type="Proteomes" id="UP001597519"/>
    </source>
</evidence>
<feature type="transmembrane region" description="Helical" evidence="7">
    <location>
        <begin position="6"/>
        <end position="21"/>
    </location>
</feature>
<evidence type="ECO:0000256" key="7">
    <source>
        <dbReference type="SAM" id="Phobius"/>
    </source>
</evidence>
<dbReference type="InterPro" id="IPR050601">
    <property type="entry name" value="CPA3_antiporter_subunitC"/>
</dbReference>
<evidence type="ECO:0000256" key="1">
    <source>
        <dbReference type="ARBA" id="ARBA00004651"/>
    </source>
</evidence>
<dbReference type="Proteomes" id="UP001597519">
    <property type="component" value="Unassembled WGS sequence"/>
</dbReference>